<organism evidence="2 3">
    <name type="scientific">Melanopsichium pennsylvanicum</name>
    <dbReference type="NCBI Taxonomy" id="63383"/>
    <lineage>
        <taxon>Eukaryota</taxon>
        <taxon>Fungi</taxon>
        <taxon>Dikarya</taxon>
        <taxon>Basidiomycota</taxon>
        <taxon>Ustilaginomycotina</taxon>
        <taxon>Ustilaginomycetes</taxon>
        <taxon>Ustilaginales</taxon>
        <taxon>Ustilaginaceae</taxon>
        <taxon>Melanopsichium</taxon>
    </lineage>
</organism>
<keyword evidence="3" id="KW-1185">Reference proteome</keyword>
<feature type="signal peptide" evidence="1">
    <location>
        <begin position="1"/>
        <end position="15"/>
    </location>
</feature>
<comment type="caution">
    <text evidence="2">The sequence shown here is derived from an EMBL/GenBank/DDBJ whole genome shotgun (WGS) entry which is preliminary data.</text>
</comment>
<dbReference type="EMBL" id="OAPG01000005">
    <property type="protein sequence ID" value="SNX83998.1"/>
    <property type="molecule type" value="Genomic_DNA"/>
</dbReference>
<feature type="chain" id="PRO_5042551331" evidence="1">
    <location>
        <begin position="16"/>
        <end position="62"/>
    </location>
</feature>
<reference evidence="2" key="1">
    <citation type="submission" date="2023-10" db="EMBL/GenBank/DDBJ databases">
        <authorList>
            <person name="Guldener U."/>
        </authorList>
    </citation>
    <scope>NUCLEOTIDE SEQUENCE</scope>
    <source>
        <strain evidence="2">Mp4</strain>
    </source>
</reference>
<protein>
    <submittedName>
        <fullName evidence="2">Uncharacterized protein</fullName>
    </submittedName>
</protein>
<evidence type="ECO:0000313" key="2">
    <source>
        <dbReference type="EMBL" id="SNX83998.1"/>
    </source>
</evidence>
<dbReference type="AlphaFoldDB" id="A0AAJ5C4Y4"/>
<sequence length="62" mass="7272">MSQATLFATWWWLLGQFPDWLFSPHLSFPRYQRAGEHRLYSYAFDAHDDAFTPHALQGAKVS</sequence>
<proteinExistence type="predicted"/>
<gene>
    <name evidence="2" type="ORF">MEPE_02706</name>
</gene>
<keyword evidence="1" id="KW-0732">Signal</keyword>
<name>A0AAJ5C4Y4_9BASI</name>
<dbReference type="Proteomes" id="UP001294444">
    <property type="component" value="Unassembled WGS sequence"/>
</dbReference>
<evidence type="ECO:0000256" key="1">
    <source>
        <dbReference type="SAM" id="SignalP"/>
    </source>
</evidence>
<evidence type="ECO:0000313" key="3">
    <source>
        <dbReference type="Proteomes" id="UP001294444"/>
    </source>
</evidence>
<accession>A0AAJ5C4Y4</accession>